<gene>
    <name evidence="2" type="ORF">Smic_83010</name>
</gene>
<comment type="caution">
    <text evidence="2">The sequence shown here is derived from an EMBL/GenBank/DDBJ whole genome shotgun (WGS) entry which is preliminary data.</text>
</comment>
<name>A0A7J0D6P7_STRMI</name>
<reference evidence="2 3" key="1">
    <citation type="submission" date="2020-05" db="EMBL/GenBank/DDBJ databases">
        <title>Whole genome shotgun sequence of Streptomyces microflavus NBRC 13062.</title>
        <authorList>
            <person name="Komaki H."/>
            <person name="Tamura T."/>
        </authorList>
    </citation>
    <scope>NUCLEOTIDE SEQUENCE [LARGE SCALE GENOMIC DNA]</scope>
    <source>
        <strain evidence="2 3">NBRC 13062</strain>
    </source>
</reference>
<feature type="compositionally biased region" description="Basic and acidic residues" evidence="1">
    <location>
        <begin position="148"/>
        <end position="157"/>
    </location>
</feature>
<organism evidence="2 3">
    <name type="scientific">Streptomyces microflavus</name>
    <name type="common">Streptomyces lipmanii</name>
    <dbReference type="NCBI Taxonomy" id="1919"/>
    <lineage>
        <taxon>Bacteria</taxon>
        <taxon>Bacillati</taxon>
        <taxon>Actinomycetota</taxon>
        <taxon>Actinomycetes</taxon>
        <taxon>Kitasatosporales</taxon>
        <taxon>Streptomycetaceae</taxon>
        <taxon>Streptomyces</taxon>
    </lineage>
</organism>
<evidence type="ECO:0000256" key="1">
    <source>
        <dbReference type="SAM" id="MobiDB-lite"/>
    </source>
</evidence>
<feature type="region of interest" description="Disordered" evidence="1">
    <location>
        <begin position="128"/>
        <end position="166"/>
    </location>
</feature>
<accession>A0A7J0D6P7</accession>
<sequence>MTSRRAALKPPAPSVITNAFYAFYDLHRPAYHAYAAAYLPPEEARIAVTHIFALVADHWSTIISQRYPSAWAWERYTRTIARRSGRAPTATEDVHLLYEQLLLSIDQIATVTGVEPAAVTALLAAAHRSASQGRRPQKSPGRCAADSRPPRGRREPARGNGVTTDQ</sequence>
<evidence type="ECO:0000313" key="2">
    <source>
        <dbReference type="EMBL" id="GFN09745.1"/>
    </source>
</evidence>
<dbReference type="AlphaFoldDB" id="A0A7J0D6P7"/>
<protein>
    <submittedName>
        <fullName evidence="2">Uncharacterized protein</fullName>
    </submittedName>
</protein>
<proteinExistence type="predicted"/>
<dbReference type="Proteomes" id="UP000498740">
    <property type="component" value="Unassembled WGS sequence"/>
</dbReference>
<evidence type="ECO:0000313" key="3">
    <source>
        <dbReference type="Proteomes" id="UP000498740"/>
    </source>
</evidence>
<dbReference type="EMBL" id="BLWD01000003">
    <property type="protein sequence ID" value="GFN09745.1"/>
    <property type="molecule type" value="Genomic_DNA"/>
</dbReference>